<name>A0ABT0AC47_9SPHN</name>
<dbReference type="Proteomes" id="UP001162802">
    <property type="component" value="Unassembled WGS sequence"/>
</dbReference>
<dbReference type="RefSeq" id="WP_243799221.1">
    <property type="nucleotide sequence ID" value="NZ_JALHAT010000012.1"/>
</dbReference>
<comment type="caution">
    <text evidence="2">The sequence shown here is derived from an EMBL/GenBank/DDBJ whole genome shotgun (WGS) entry which is preliminary data.</text>
</comment>
<feature type="region of interest" description="Disordered" evidence="1">
    <location>
        <begin position="61"/>
        <end position="149"/>
    </location>
</feature>
<organism evidence="2 3">
    <name type="scientific">Novosphingobium mangrovi</name>
    <name type="common">ex Hu et al. 2023</name>
    <dbReference type="NCBI Taxonomy" id="2930094"/>
    <lineage>
        <taxon>Bacteria</taxon>
        <taxon>Pseudomonadati</taxon>
        <taxon>Pseudomonadota</taxon>
        <taxon>Alphaproteobacteria</taxon>
        <taxon>Sphingomonadales</taxon>
        <taxon>Sphingomonadaceae</taxon>
        <taxon>Novosphingobium</taxon>
    </lineage>
</organism>
<evidence type="ECO:0000256" key="1">
    <source>
        <dbReference type="SAM" id="MobiDB-lite"/>
    </source>
</evidence>
<keyword evidence="3" id="KW-1185">Reference proteome</keyword>
<evidence type="ECO:0000313" key="2">
    <source>
        <dbReference type="EMBL" id="MCJ1960771.1"/>
    </source>
</evidence>
<protein>
    <submittedName>
        <fullName evidence="2">Uncharacterized protein</fullName>
    </submittedName>
</protein>
<dbReference type="EMBL" id="JALHAT010000012">
    <property type="protein sequence ID" value="MCJ1960771.1"/>
    <property type="molecule type" value="Genomic_DNA"/>
</dbReference>
<accession>A0ABT0AC47</accession>
<evidence type="ECO:0000313" key="3">
    <source>
        <dbReference type="Proteomes" id="UP001162802"/>
    </source>
</evidence>
<gene>
    <name evidence="2" type="ORF">MTR65_08775</name>
</gene>
<sequence length="149" mass="15749">MRVLIWFLAIASLAFLGGALISSDLGHSLRRYSAGEPDTIGQGPGIHDPYVDLRDARPAPYEIYQAPENLPGDASDGEMNAAGSHELPDWLFPSPADGSAPAPTAPYAQAPRPERSESRSGATSPTLDDAARRAQKAAQAVRDAENALN</sequence>
<reference evidence="2" key="1">
    <citation type="submission" date="2022-03" db="EMBL/GenBank/DDBJ databases">
        <title>Identification of a novel bacterium isolated from mangrove sediments.</title>
        <authorList>
            <person name="Pan X."/>
        </authorList>
    </citation>
    <scope>NUCLEOTIDE SEQUENCE</scope>
    <source>
        <strain evidence="2">B2637</strain>
    </source>
</reference>
<proteinExistence type="predicted"/>
<feature type="compositionally biased region" description="Low complexity" evidence="1">
    <location>
        <begin position="100"/>
        <end position="111"/>
    </location>
</feature>